<feature type="transmembrane region" description="Helical" evidence="9">
    <location>
        <begin position="227"/>
        <end position="246"/>
    </location>
</feature>
<comment type="subcellular location">
    <subcellularLocation>
        <location evidence="1">Cell membrane</location>
        <topology evidence="1">Multi-pass membrane protein</topology>
    </subcellularLocation>
</comment>
<keyword evidence="4 11" id="KW-0808">Transferase</keyword>
<dbReference type="PANTHER" id="PTHR33908">
    <property type="entry name" value="MANNOSYLTRANSFERASE YKCB-RELATED"/>
    <property type="match status" value="1"/>
</dbReference>
<gene>
    <name evidence="11" type="ORF">EYS42_01240</name>
</gene>
<keyword evidence="5 9" id="KW-0812">Transmembrane</keyword>
<reference evidence="11 12" key="1">
    <citation type="submission" date="2019-02" db="EMBL/GenBank/DDBJ databases">
        <title>Aquabacterium sp. strain KMB7.</title>
        <authorList>
            <person name="Chen W.-M."/>
        </authorList>
    </citation>
    <scope>NUCLEOTIDE SEQUENCE [LARGE SCALE GENOMIC DNA]</scope>
    <source>
        <strain evidence="11 12">KMB7</strain>
    </source>
</reference>
<dbReference type="GO" id="GO:0016763">
    <property type="term" value="F:pentosyltransferase activity"/>
    <property type="evidence" value="ECO:0007669"/>
    <property type="project" value="TreeGrafter"/>
</dbReference>
<proteinExistence type="predicted"/>
<feature type="transmembrane region" description="Helical" evidence="9">
    <location>
        <begin position="37"/>
        <end position="64"/>
    </location>
</feature>
<feature type="region of interest" description="Disordered" evidence="8">
    <location>
        <begin position="1"/>
        <end position="28"/>
    </location>
</feature>
<comment type="caution">
    <text evidence="11">The sequence shown here is derived from an EMBL/GenBank/DDBJ whole genome shotgun (WGS) entry which is preliminary data.</text>
</comment>
<evidence type="ECO:0000256" key="9">
    <source>
        <dbReference type="SAM" id="Phobius"/>
    </source>
</evidence>
<evidence type="ECO:0000256" key="5">
    <source>
        <dbReference type="ARBA" id="ARBA00022692"/>
    </source>
</evidence>
<evidence type="ECO:0000256" key="1">
    <source>
        <dbReference type="ARBA" id="ARBA00004651"/>
    </source>
</evidence>
<feature type="transmembrane region" description="Helical" evidence="9">
    <location>
        <begin position="134"/>
        <end position="156"/>
    </location>
</feature>
<sequence>MNTQVAPDTQTPGPSSAGASGSQRPAQRWPRLGGRRLWMLLALAAALVIYRMGVIEFSGISLFFDEAQYWDWSRHLQWGYYSKPPMIAALIKLSTGVFGDSVLGVKVVSMLLYVVTAVAIVGLARALWPTSSGVRTGIVAAALFLVSPMVGTLGMFASTDSPLILCWTLAAWALWRAQVTNRLSLWALLGVVCGLGLLSKYTMAAFAITAVWALWGVQGPRRGVFRLGPWLTVAIALALLSPNLLWNMREGFPTLQHTAEITTQSSRSGGPVATLEFLAGQVLMLGPLTVLAGVWLHRVIRRLPQGEVAGSTQWAASSQMLPPSQWAASTQMSTQMPSQLGTQPPSTLGPQKDARSRTVRTSALYLASVTAYRYLIMLSAPLLLLAVVQSFLAGAHINWAAPAMVGIFLLVASRLSQPLLPLAAPRPRKWFWAVLVGNLVMTGAVIHARDLFGDNLPARLDVLVRMRGWEQAFNTLESTLQDPRYKGLPVVADSRLMLTQSSYHWREHAPKIMAWNPTGARDNHYQMQQSMPNVVGQDVLVLSESADPKAILGRFAWVRELGQSAVQVGPDRQVRLYLYLARGFVGYDNMTYKEQSGTSGLKTEDTPFTEEPKK</sequence>
<dbReference type="Proteomes" id="UP000292120">
    <property type="component" value="Unassembled WGS sequence"/>
</dbReference>
<evidence type="ECO:0000256" key="4">
    <source>
        <dbReference type="ARBA" id="ARBA00022679"/>
    </source>
</evidence>
<dbReference type="AlphaFoldDB" id="A0A4Q9H268"/>
<name>A0A4Q9H268_9BURK</name>
<feature type="domain" description="Glycosyltransferase RgtA/B/C/D-like" evidence="10">
    <location>
        <begin position="82"/>
        <end position="246"/>
    </location>
</feature>
<evidence type="ECO:0000313" key="11">
    <source>
        <dbReference type="EMBL" id="TBO34098.1"/>
    </source>
</evidence>
<evidence type="ECO:0000259" key="10">
    <source>
        <dbReference type="Pfam" id="PF13231"/>
    </source>
</evidence>
<evidence type="ECO:0000256" key="8">
    <source>
        <dbReference type="SAM" id="MobiDB-lite"/>
    </source>
</evidence>
<feature type="transmembrane region" description="Helical" evidence="9">
    <location>
        <begin position="185"/>
        <end position="215"/>
    </location>
</feature>
<feature type="transmembrane region" description="Helical" evidence="9">
    <location>
        <begin position="430"/>
        <end position="448"/>
    </location>
</feature>
<protein>
    <submittedName>
        <fullName evidence="11">Glycosyltransferase family 39 protein</fullName>
    </submittedName>
</protein>
<evidence type="ECO:0000256" key="7">
    <source>
        <dbReference type="ARBA" id="ARBA00023136"/>
    </source>
</evidence>
<feature type="region of interest" description="Disordered" evidence="8">
    <location>
        <begin position="332"/>
        <end position="354"/>
    </location>
</feature>
<dbReference type="RefSeq" id="WP_130966047.1">
    <property type="nucleotide sequence ID" value="NZ_SIXI01000001.1"/>
</dbReference>
<dbReference type="InterPro" id="IPR038731">
    <property type="entry name" value="RgtA/B/C-like"/>
</dbReference>
<feature type="compositionally biased region" description="Low complexity" evidence="8">
    <location>
        <begin position="10"/>
        <end position="27"/>
    </location>
</feature>
<keyword evidence="3" id="KW-0328">Glycosyltransferase</keyword>
<evidence type="ECO:0000313" key="12">
    <source>
        <dbReference type="Proteomes" id="UP000292120"/>
    </source>
</evidence>
<feature type="compositionally biased region" description="Basic and acidic residues" evidence="8">
    <location>
        <begin position="602"/>
        <end position="614"/>
    </location>
</feature>
<feature type="region of interest" description="Disordered" evidence="8">
    <location>
        <begin position="594"/>
        <end position="614"/>
    </location>
</feature>
<feature type="transmembrane region" description="Helical" evidence="9">
    <location>
        <begin position="110"/>
        <end position="128"/>
    </location>
</feature>
<keyword evidence="12" id="KW-1185">Reference proteome</keyword>
<keyword evidence="7 9" id="KW-0472">Membrane</keyword>
<feature type="compositionally biased region" description="Polar residues" evidence="8">
    <location>
        <begin position="332"/>
        <end position="349"/>
    </location>
</feature>
<dbReference type="PANTHER" id="PTHR33908:SF11">
    <property type="entry name" value="MEMBRANE PROTEIN"/>
    <property type="match status" value="1"/>
</dbReference>
<dbReference type="OrthoDB" id="8933800at2"/>
<dbReference type="InterPro" id="IPR050297">
    <property type="entry name" value="LipidA_mod_glycosyltrf_83"/>
</dbReference>
<keyword evidence="2" id="KW-1003">Cell membrane</keyword>
<keyword evidence="6 9" id="KW-1133">Transmembrane helix</keyword>
<dbReference type="Pfam" id="PF13231">
    <property type="entry name" value="PMT_2"/>
    <property type="match status" value="1"/>
</dbReference>
<accession>A0A4Q9H268</accession>
<dbReference type="GO" id="GO:0005886">
    <property type="term" value="C:plasma membrane"/>
    <property type="evidence" value="ECO:0007669"/>
    <property type="project" value="UniProtKB-SubCell"/>
</dbReference>
<dbReference type="EMBL" id="SIXI01000001">
    <property type="protein sequence ID" value="TBO34098.1"/>
    <property type="molecule type" value="Genomic_DNA"/>
</dbReference>
<feature type="transmembrane region" description="Helical" evidence="9">
    <location>
        <begin position="277"/>
        <end position="296"/>
    </location>
</feature>
<feature type="transmembrane region" description="Helical" evidence="9">
    <location>
        <begin position="363"/>
        <end position="385"/>
    </location>
</feature>
<dbReference type="GO" id="GO:0009103">
    <property type="term" value="P:lipopolysaccharide biosynthetic process"/>
    <property type="evidence" value="ECO:0007669"/>
    <property type="project" value="UniProtKB-ARBA"/>
</dbReference>
<evidence type="ECO:0000256" key="2">
    <source>
        <dbReference type="ARBA" id="ARBA00022475"/>
    </source>
</evidence>
<evidence type="ECO:0000256" key="3">
    <source>
        <dbReference type="ARBA" id="ARBA00022676"/>
    </source>
</evidence>
<feature type="transmembrane region" description="Helical" evidence="9">
    <location>
        <begin position="391"/>
        <end position="410"/>
    </location>
</feature>
<evidence type="ECO:0000256" key="6">
    <source>
        <dbReference type="ARBA" id="ARBA00022989"/>
    </source>
</evidence>
<organism evidence="11 12">
    <name type="scientific">Aquabacterium lacunae</name>
    <dbReference type="NCBI Taxonomy" id="2528630"/>
    <lineage>
        <taxon>Bacteria</taxon>
        <taxon>Pseudomonadati</taxon>
        <taxon>Pseudomonadota</taxon>
        <taxon>Betaproteobacteria</taxon>
        <taxon>Burkholderiales</taxon>
        <taxon>Aquabacterium</taxon>
    </lineage>
</organism>